<feature type="domain" description="Response regulatory" evidence="15">
    <location>
        <begin position="743"/>
        <end position="864"/>
    </location>
</feature>
<evidence type="ECO:0000256" key="4">
    <source>
        <dbReference type="ARBA" id="ARBA00012438"/>
    </source>
</evidence>
<feature type="region of interest" description="Disordered" evidence="12">
    <location>
        <begin position="1"/>
        <end position="29"/>
    </location>
</feature>
<dbReference type="Gene3D" id="3.30.565.10">
    <property type="entry name" value="Histidine kinase-like ATPase, C-terminal domain"/>
    <property type="match status" value="1"/>
</dbReference>
<evidence type="ECO:0000256" key="3">
    <source>
        <dbReference type="ARBA" id="ARBA00008130"/>
    </source>
</evidence>
<dbReference type="PANTHER" id="PTHR43047:SF69">
    <property type="entry name" value="HISTIDINE KINASE CONTAINING CHEY-HOMOLOGOUS RECEIVER DOMAIN-RELATED"/>
    <property type="match status" value="1"/>
</dbReference>
<keyword evidence="5 11" id="KW-0597">Phosphoprotein</keyword>
<dbReference type="GO" id="GO:0005886">
    <property type="term" value="C:plasma membrane"/>
    <property type="evidence" value="ECO:0007669"/>
    <property type="project" value="TreeGrafter"/>
</dbReference>
<feature type="domain" description="Histidine kinase" evidence="14">
    <location>
        <begin position="452"/>
        <end position="690"/>
    </location>
</feature>
<evidence type="ECO:0000259" key="14">
    <source>
        <dbReference type="PROSITE" id="PS50109"/>
    </source>
</evidence>
<dbReference type="Pfam" id="PF01036">
    <property type="entry name" value="Bac_rhodopsin"/>
    <property type="match status" value="1"/>
</dbReference>
<dbReference type="Pfam" id="PF00072">
    <property type="entry name" value="Response_reg"/>
    <property type="match status" value="1"/>
</dbReference>
<dbReference type="FunFam" id="3.30.565.10:FF:000010">
    <property type="entry name" value="Sensor histidine kinase RcsC"/>
    <property type="match status" value="1"/>
</dbReference>
<evidence type="ECO:0000256" key="10">
    <source>
        <dbReference type="ARBA" id="ARBA00023136"/>
    </source>
</evidence>
<keyword evidence="8" id="KW-0418">Kinase</keyword>
<comment type="subcellular location">
    <subcellularLocation>
        <location evidence="2">Membrane</location>
        <topology evidence="2">Multi-pass membrane protein</topology>
    </subcellularLocation>
</comment>
<feature type="transmembrane region" description="Helical" evidence="13">
    <location>
        <begin position="280"/>
        <end position="302"/>
    </location>
</feature>
<dbReference type="GO" id="GO:0009927">
    <property type="term" value="F:histidine phosphotransfer kinase activity"/>
    <property type="evidence" value="ECO:0007669"/>
    <property type="project" value="TreeGrafter"/>
</dbReference>
<evidence type="ECO:0000256" key="7">
    <source>
        <dbReference type="ARBA" id="ARBA00022692"/>
    </source>
</evidence>
<protein>
    <recommendedName>
        <fullName evidence="4">histidine kinase</fullName>
        <ecNumber evidence="4">2.7.13.3</ecNumber>
    </recommendedName>
</protein>
<dbReference type="InterPro" id="IPR001425">
    <property type="entry name" value="Arc/bac/fun_rhodopsins"/>
</dbReference>
<dbReference type="SMART" id="SM01021">
    <property type="entry name" value="Bac_rhodopsin"/>
    <property type="match status" value="1"/>
</dbReference>
<sequence>MMPSVSGVKRGLEEAAEEDATKRHRHVDGEEHLEIKSRQRQRETLENIHYAKQRVISVEDRELTTEDPLELDEISGEIFLDSAGDSQVSAKHNLDEVSGAFDKEIEQNILPEVWHYACGIGLALYLVLVFIFTVCREALHDFAVAQPFSTTALGPAPDRPDVVPLWSYADIVWDSDVYDRAVAMLAAAVFLSASVQTLAQLMGVARRKQRCGLYVVLLTNLISTHAHIAMAAGASPVFLNCFGRKSHWIRWAQWAGTIVLLMVTTHALDCPNREELVRSTLYQTVSILTGLASASLCGGFRFGGEQECHLNPSSQNFWLSIVLLLISTACYGNIFIVAHRALRRNRSVVGPSQSVSRLLYLTCCGTWTLYVLIYFAGAVTAMVTPAGATPWFTDRMENVCFTIADVFAKSIYIGVLGNAHTAALSPEAMERLQEKLDMKLKANQAQRHFLRYVFHEVRVPLNTIRLGIDSVQRATNLDEDCQFALSCMDEAASNMSGTLNDVLSFQKIEEGKLEMHFKPFHLGEMVHQCEMAFQASLLSKSLRLEVNIADDVDRRVIGDHFRLKQVLNNLVSNAIKFSGDGSTIELNVTRLPKDSFYSSTGGGDRKSRRTKAPTIRFSITDHGIGIHPSDQQKLFRPFSQVRPGDLQMGRGSGLGLSISHRIVQLHGGSIGVESAPGQGSTFFFDVPLSTWKSGEQESSSFEGQFVHPSSSSLGDAAANHAEKHLDNGATVPGSSVAQEGCQWALIVDDVRSNRILVQKAVQRLGFQCDYAEDGEQAVQRAREKHYAVILMDNLMPKMTGVEACQWIRQNERTNRETKAKTIIFGLTGNALSEDIASFSNAGCDEVLTKPLSVTKLKTALQHYGFKLADAS</sequence>
<dbReference type="SUPFAM" id="SSF81321">
    <property type="entry name" value="Family A G protein-coupled receptor-like"/>
    <property type="match status" value="1"/>
</dbReference>
<feature type="transmembrane region" description="Helical" evidence="13">
    <location>
        <begin position="317"/>
        <end position="338"/>
    </location>
</feature>
<accession>A0A7S2S9Z7</accession>
<dbReference type="InterPro" id="IPR003594">
    <property type="entry name" value="HATPase_dom"/>
</dbReference>
<evidence type="ECO:0000256" key="2">
    <source>
        <dbReference type="ARBA" id="ARBA00004141"/>
    </source>
</evidence>
<dbReference type="InterPro" id="IPR001789">
    <property type="entry name" value="Sig_transdc_resp-reg_receiver"/>
</dbReference>
<dbReference type="Gene3D" id="1.10.287.130">
    <property type="match status" value="1"/>
</dbReference>
<dbReference type="SUPFAM" id="SSF52172">
    <property type="entry name" value="CheY-like"/>
    <property type="match status" value="1"/>
</dbReference>
<dbReference type="Pfam" id="PF00512">
    <property type="entry name" value="HisKA"/>
    <property type="match status" value="1"/>
</dbReference>
<evidence type="ECO:0000256" key="12">
    <source>
        <dbReference type="SAM" id="MobiDB-lite"/>
    </source>
</evidence>
<keyword evidence="7 13" id="KW-0812">Transmembrane</keyword>
<dbReference type="SUPFAM" id="SSF47384">
    <property type="entry name" value="Homodimeric domain of signal transducing histidine kinase"/>
    <property type="match status" value="1"/>
</dbReference>
<evidence type="ECO:0000256" key="9">
    <source>
        <dbReference type="ARBA" id="ARBA00022989"/>
    </source>
</evidence>
<dbReference type="SMART" id="SM00448">
    <property type="entry name" value="REC"/>
    <property type="match status" value="1"/>
</dbReference>
<reference evidence="16" key="1">
    <citation type="submission" date="2021-01" db="EMBL/GenBank/DDBJ databases">
        <authorList>
            <person name="Corre E."/>
            <person name="Pelletier E."/>
            <person name="Niang G."/>
            <person name="Scheremetjew M."/>
            <person name="Finn R."/>
            <person name="Kale V."/>
            <person name="Holt S."/>
            <person name="Cochrane G."/>
            <person name="Meng A."/>
            <person name="Brown T."/>
            <person name="Cohen L."/>
        </authorList>
    </citation>
    <scope>NUCLEOTIDE SEQUENCE</scope>
    <source>
        <strain evidence="16">CCMP1243</strain>
    </source>
</reference>
<feature type="transmembrane region" description="Helical" evidence="13">
    <location>
        <begin position="251"/>
        <end position="268"/>
    </location>
</feature>
<dbReference type="InterPro" id="IPR036890">
    <property type="entry name" value="HATPase_C_sf"/>
</dbReference>
<dbReference type="Gene3D" id="3.40.50.2300">
    <property type="match status" value="1"/>
</dbReference>
<evidence type="ECO:0000256" key="11">
    <source>
        <dbReference type="PROSITE-ProRule" id="PRU00169"/>
    </source>
</evidence>
<dbReference type="GO" id="GO:0000155">
    <property type="term" value="F:phosphorelay sensor kinase activity"/>
    <property type="evidence" value="ECO:0007669"/>
    <property type="project" value="InterPro"/>
</dbReference>
<evidence type="ECO:0000256" key="13">
    <source>
        <dbReference type="SAM" id="Phobius"/>
    </source>
</evidence>
<dbReference type="AlphaFoldDB" id="A0A7S2S9Z7"/>
<dbReference type="EC" id="2.7.13.3" evidence="4"/>
<evidence type="ECO:0000256" key="5">
    <source>
        <dbReference type="ARBA" id="ARBA00022553"/>
    </source>
</evidence>
<organism evidence="16">
    <name type="scientific">Rhizochromulina marina</name>
    <dbReference type="NCBI Taxonomy" id="1034831"/>
    <lineage>
        <taxon>Eukaryota</taxon>
        <taxon>Sar</taxon>
        <taxon>Stramenopiles</taxon>
        <taxon>Ochrophyta</taxon>
        <taxon>Dictyochophyceae</taxon>
        <taxon>Rhizochromulinales</taxon>
        <taxon>Rhizochromulina</taxon>
    </lineage>
</organism>
<evidence type="ECO:0000256" key="1">
    <source>
        <dbReference type="ARBA" id="ARBA00000085"/>
    </source>
</evidence>
<gene>
    <name evidence="16" type="ORF">RMAR1173_LOCUS12655</name>
</gene>
<evidence type="ECO:0000256" key="8">
    <source>
        <dbReference type="ARBA" id="ARBA00022777"/>
    </source>
</evidence>
<dbReference type="InterPro" id="IPR011006">
    <property type="entry name" value="CheY-like_superfamily"/>
</dbReference>
<dbReference type="EMBL" id="HBHJ01019163">
    <property type="protein sequence ID" value="CAD9693968.1"/>
    <property type="molecule type" value="Transcribed_RNA"/>
</dbReference>
<proteinExistence type="inferred from homology"/>
<keyword evidence="6" id="KW-0808">Transferase</keyword>
<dbReference type="SUPFAM" id="SSF55874">
    <property type="entry name" value="ATPase domain of HSP90 chaperone/DNA topoisomerase II/histidine kinase"/>
    <property type="match status" value="1"/>
</dbReference>
<feature type="transmembrane region" description="Helical" evidence="13">
    <location>
        <begin position="358"/>
        <end position="377"/>
    </location>
</feature>
<keyword evidence="9 13" id="KW-1133">Transmembrane helix</keyword>
<dbReference type="PROSITE" id="PS50110">
    <property type="entry name" value="RESPONSE_REGULATORY"/>
    <property type="match status" value="1"/>
</dbReference>
<dbReference type="InterPro" id="IPR005467">
    <property type="entry name" value="His_kinase_dom"/>
</dbReference>
<evidence type="ECO:0000259" key="15">
    <source>
        <dbReference type="PROSITE" id="PS50110"/>
    </source>
</evidence>
<evidence type="ECO:0000313" key="16">
    <source>
        <dbReference type="EMBL" id="CAD9693968.1"/>
    </source>
</evidence>
<dbReference type="InterPro" id="IPR003661">
    <property type="entry name" value="HisK_dim/P_dom"/>
</dbReference>
<comment type="catalytic activity">
    <reaction evidence="1">
        <text>ATP + protein L-histidine = ADP + protein N-phospho-L-histidine.</text>
        <dbReference type="EC" id="2.7.13.3"/>
    </reaction>
</comment>
<dbReference type="PROSITE" id="PS50109">
    <property type="entry name" value="HIS_KIN"/>
    <property type="match status" value="1"/>
</dbReference>
<feature type="transmembrane region" description="Helical" evidence="13">
    <location>
        <begin position="181"/>
        <end position="199"/>
    </location>
</feature>
<dbReference type="InterPro" id="IPR036097">
    <property type="entry name" value="HisK_dim/P_sf"/>
</dbReference>
<feature type="transmembrane region" description="Helical" evidence="13">
    <location>
        <begin position="113"/>
        <end position="134"/>
    </location>
</feature>
<dbReference type="PANTHER" id="PTHR43047">
    <property type="entry name" value="TWO-COMPONENT HISTIDINE PROTEIN KINASE"/>
    <property type="match status" value="1"/>
</dbReference>
<dbReference type="SMART" id="SM00387">
    <property type="entry name" value="HATPase_c"/>
    <property type="match status" value="1"/>
</dbReference>
<dbReference type="SMART" id="SM00388">
    <property type="entry name" value="HisKA"/>
    <property type="match status" value="1"/>
</dbReference>
<dbReference type="Pfam" id="PF02518">
    <property type="entry name" value="HATPase_c"/>
    <property type="match status" value="1"/>
</dbReference>
<evidence type="ECO:0000256" key="6">
    <source>
        <dbReference type="ARBA" id="ARBA00022679"/>
    </source>
</evidence>
<dbReference type="CDD" id="cd17546">
    <property type="entry name" value="REC_hyHK_CKI1_RcsC-like"/>
    <property type="match status" value="1"/>
</dbReference>
<dbReference type="CDD" id="cd00082">
    <property type="entry name" value="HisKA"/>
    <property type="match status" value="1"/>
</dbReference>
<feature type="transmembrane region" description="Helical" evidence="13">
    <location>
        <begin position="211"/>
        <end position="239"/>
    </location>
</feature>
<dbReference type="PRINTS" id="PR00344">
    <property type="entry name" value="BCTRLSENSOR"/>
</dbReference>
<comment type="similarity">
    <text evidence="3">Belongs to the archaeal/bacterial/fungal opsin family.</text>
</comment>
<dbReference type="CDD" id="cd16922">
    <property type="entry name" value="HATPase_EvgS-ArcB-TorS-like"/>
    <property type="match status" value="1"/>
</dbReference>
<dbReference type="InterPro" id="IPR004358">
    <property type="entry name" value="Sig_transdc_His_kin-like_C"/>
</dbReference>
<name>A0A7S2S9Z7_9STRA</name>
<dbReference type="Gene3D" id="1.20.1070.10">
    <property type="entry name" value="Rhodopsin 7-helix transmembrane proteins"/>
    <property type="match status" value="1"/>
</dbReference>
<keyword evidence="10 13" id="KW-0472">Membrane</keyword>
<feature type="modified residue" description="4-aspartylphosphate" evidence="11">
    <location>
        <position position="792"/>
    </location>
</feature>